<dbReference type="EMBL" id="SLZW01000007">
    <property type="protein sequence ID" value="TCS61622.1"/>
    <property type="molecule type" value="Genomic_DNA"/>
</dbReference>
<protein>
    <recommendedName>
        <fullName evidence="3">Transposase</fullName>
    </recommendedName>
</protein>
<dbReference type="Proteomes" id="UP000295304">
    <property type="component" value="Unassembled WGS sequence"/>
</dbReference>
<evidence type="ECO:0008006" key="3">
    <source>
        <dbReference type="Google" id="ProtNLM"/>
    </source>
</evidence>
<dbReference type="RefSeq" id="WP_132939341.1">
    <property type="nucleotide sequence ID" value="NZ_CP119676.1"/>
</dbReference>
<comment type="caution">
    <text evidence="1">The sequence shown here is derived from an EMBL/GenBank/DDBJ whole genome shotgun (WGS) entry which is preliminary data.</text>
</comment>
<accession>A0A4R3J837</accession>
<keyword evidence="2" id="KW-1185">Reference proteome</keyword>
<dbReference type="GO" id="GO:0003677">
    <property type="term" value="F:DNA binding"/>
    <property type="evidence" value="ECO:0007669"/>
    <property type="project" value="InterPro"/>
</dbReference>
<name>A0A4R3J837_9PROT</name>
<evidence type="ECO:0000313" key="1">
    <source>
        <dbReference type="EMBL" id="TCS61622.1"/>
    </source>
</evidence>
<organism evidence="1 2">
    <name type="scientific">Varunaivibrio sulfuroxidans</name>
    <dbReference type="NCBI Taxonomy" id="1773489"/>
    <lineage>
        <taxon>Bacteria</taxon>
        <taxon>Pseudomonadati</taxon>
        <taxon>Pseudomonadota</taxon>
        <taxon>Alphaproteobacteria</taxon>
        <taxon>Rhodospirillales</taxon>
        <taxon>Magnetovibrionaceae</taxon>
        <taxon>Varunaivibrio</taxon>
    </lineage>
</organism>
<proteinExistence type="predicted"/>
<sequence>MKKRFTEERNINILKEQEAGFSVKEITRRHEFASRHQGYAPGDATSTNKGHLQCGKTIFVNEPSWGASQSHQE</sequence>
<dbReference type="Pfam" id="PF01527">
    <property type="entry name" value="HTH_Tnp_1"/>
    <property type="match status" value="1"/>
</dbReference>
<gene>
    <name evidence="1" type="ORF">EDD55_10730</name>
</gene>
<dbReference type="AlphaFoldDB" id="A0A4R3J837"/>
<dbReference type="GO" id="GO:0006313">
    <property type="term" value="P:DNA transposition"/>
    <property type="evidence" value="ECO:0007669"/>
    <property type="project" value="InterPro"/>
</dbReference>
<reference evidence="1 2" key="1">
    <citation type="submission" date="2019-03" db="EMBL/GenBank/DDBJ databases">
        <title>Genomic Encyclopedia of Type Strains, Phase IV (KMG-IV): sequencing the most valuable type-strain genomes for metagenomic binning, comparative biology and taxonomic classification.</title>
        <authorList>
            <person name="Goeker M."/>
        </authorList>
    </citation>
    <scope>NUCLEOTIDE SEQUENCE [LARGE SCALE GENOMIC DNA]</scope>
    <source>
        <strain evidence="1 2">DSM 101688</strain>
    </source>
</reference>
<dbReference type="InterPro" id="IPR002514">
    <property type="entry name" value="Transposase_8"/>
</dbReference>
<dbReference type="GO" id="GO:0004803">
    <property type="term" value="F:transposase activity"/>
    <property type="evidence" value="ECO:0007669"/>
    <property type="project" value="InterPro"/>
</dbReference>
<evidence type="ECO:0000313" key="2">
    <source>
        <dbReference type="Proteomes" id="UP000295304"/>
    </source>
</evidence>